<dbReference type="OrthoDB" id="5588096at2759"/>
<evidence type="ECO:0000313" key="6">
    <source>
        <dbReference type="Proteomes" id="UP000646827"/>
    </source>
</evidence>
<feature type="coiled-coil region" evidence="1">
    <location>
        <begin position="6"/>
        <end position="96"/>
    </location>
</feature>
<accession>A0A8H7SA28</accession>
<evidence type="ECO:0000256" key="1">
    <source>
        <dbReference type="SAM" id="Coils"/>
    </source>
</evidence>
<feature type="domain" description="ARF GTPase-activating protein GIT1 C-terminal" evidence="3">
    <location>
        <begin position="301"/>
        <end position="419"/>
    </location>
</feature>
<dbReference type="Pfam" id="PF23742">
    <property type="entry name" value="VBS_C3G9"/>
    <property type="match status" value="1"/>
</dbReference>
<evidence type="ECO:0000259" key="4">
    <source>
        <dbReference type="Pfam" id="PF23742"/>
    </source>
</evidence>
<gene>
    <name evidence="5" type="ORF">INT45_014213</name>
</gene>
<proteinExistence type="predicted"/>
<keyword evidence="1" id="KW-0175">Coiled coil</keyword>
<dbReference type="AlphaFoldDB" id="A0A8H7SA28"/>
<comment type="caution">
    <text evidence="5">The sequence shown here is derived from an EMBL/GenBank/DDBJ whole genome shotgun (WGS) entry which is preliminary data.</text>
</comment>
<dbReference type="InterPro" id="IPR022018">
    <property type="entry name" value="GIT1_C"/>
</dbReference>
<protein>
    <submittedName>
        <fullName evidence="5">Uncharacterized protein</fullName>
    </submittedName>
</protein>
<dbReference type="InterPro" id="IPR056439">
    <property type="entry name" value="VBS_C3G9"/>
</dbReference>
<feature type="region of interest" description="Disordered" evidence="2">
    <location>
        <begin position="239"/>
        <end position="280"/>
    </location>
</feature>
<dbReference type="PANTHER" id="PTHR21601">
    <property type="entry name" value="SPA2 PROTEIN"/>
    <property type="match status" value="1"/>
</dbReference>
<feature type="domain" description="C3G9 VBS-like" evidence="4">
    <location>
        <begin position="114"/>
        <end position="234"/>
    </location>
</feature>
<reference evidence="5 6" key="1">
    <citation type="submission" date="2020-12" db="EMBL/GenBank/DDBJ databases">
        <title>Metabolic potential, ecology and presence of endohyphal bacteria is reflected in genomic diversity of Mucoromycotina.</title>
        <authorList>
            <person name="Muszewska A."/>
            <person name="Okrasinska A."/>
            <person name="Steczkiewicz K."/>
            <person name="Drgas O."/>
            <person name="Orlowska M."/>
            <person name="Perlinska-Lenart U."/>
            <person name="Aleksandrzak-Piekarczyk T."/>
            <person name="Szatraj K."/>
            <person name="Zielenkiewicz U."/>
            <person name="Pilsyk S."/>
            <person name="Malc E."/>
            <person name="Mieczkowski P."/>
            <person name="Kruszewska J.S."/>
            <person name="Biernat P."/>
            <person name="Pawlowska J."/>
        </authorList>
    </citation>
    <scope>NUCLEOTIDE SEQUENCE [LARGE SCALE GENOMIC DNA]</scope>
    <source>
        <strain evidence="5 6">CBS 142.35</strain>
    </source>
</reference>
<dbReference type="Proteomes" id="UP000646827">
    <property type="component" value="Unassembled WGS sequence"/>
</dbReference>
<keyword evidence="6" id="KW-1185">Reference proteome</keyword>
<dbReference type="EMBL" id="JAEPRB010000016">
    <property type="protein sequence ID" value="KAG2226469.1"/>
    <property type="molecule type" value="Genomic_DNA"/>
</dbReference>
<dbReference type="Pfam" id="PF12205">
    <property type="entry name" value="GIT1_C"/>
    <property type="match status" value="1"/>
</dbReference>
<dbReference type="InterPro" id="IPR039892">
    <property type="entry name" value="Spa2/Sph1"/>
</dbReference>
<dbReference type="Gene3D" id="1.20.120.330">
    <property type="entry name" value="Nucleotidyltransferases domain 2"/>
    <property type="match status" value="1"/>
</dbReference>
<evidence type="ECO:0000259" key="3">
    <source>
        <dbReference type="Pfam" id="PF12205"/>
    </source>
</evidence>
<dbReference type="PANTHER" id="PTHR21601:SF0">
    <property type="entry name" value="PROTEIN SPA2-RELATED"/>
    <property type="match status" value="1"/>
</dbReference>
<sequence length="421" mass="46907">MDNSRLKQLQEEYNRLDDQYRQLEQEHRDQQDAVREVRDEAGHLLEQIKLLSSKNDDLRAEKARSDDRVRQLTEEAQEWQSKYEKSRLELRTLKASSLIDSAIPQQTGFIQPTRNGVISHDHILTYQTSIDELLRTARSHKPSNVLSSMQKIVMTCKKVTEEVEEHETRGGLTSMTQSNLYNLKSQFSTALTHLLTAAKNHANGMGISPVSLLDAAAGHMTTVMVDLAKLLGIKPGTASSSNEVPLANMDSNRNDTLDALSRGPSTGSSLRRKDSANDKSNNRIAAAAAAGDSLLPEELSEYLKSETDHIVQTIQRLLAALRSPRDAGQVYGIITSLINIVASIMEVCDSTFDSTAGYRYRKQGTLVMSDLQHCKQTLTQMRDSSFGQSPEMASSTAKRDLAKEAYEIAKYTKELINIFDS</sequence>
<organism evidence="5 6">
    <name type="scientific">Circinella minor</name>
    <dbReference type="NCBI Taxonomy" id="1195481"/>
    <lineage>
        <taxon>Eukaryota</taxon>
        <taxon>Fungi</taxon>
        <taxon>Fungi incertae sedis</taxon>
        <taxon>Mucoromycota</taxon>
        <taxon>Mucoromycotina</taxon>
        <taxon>Mucoromycetes</taxon>
        <taxon>Mucorales</taxon>
        <taxon>Lichtheimiaceae</taxon>
        <taxon>Circinella</taxon>
    </lineage>
</organism>
<feature type="compositionally biased region" description="Basic and acidic residues" evidence="2">
    <location>
        <begin position="271"/>
        <end position="280"/>
    </location>
</feature>
<name>A0A8H7SA28_9FUNG</name>
<dbReference type="GO" id="GO:0005078">
    <property type="term" value="F:MAP-kinase scaffold activity"/>
    <property type="evidence" value="ECO:0007669"/>
    <property type="project" value="TreeGrafter"/>
</dbReference>
<evidence type="ECO:0000256" key="2">
    <source>
        <dbReference type="SAM" id="MobiDB-lite"/>
    </source>
</evidence>
<evidence type="ECO:0000313" key="5">
    <source>
        <dbReference type="EMBL" id="KAG2226469.1"/>
    </source>
</evidence>